<keyword evidence="6 7" id="KW-0472">Membrane</keyword>
<reference evidence="9 10" key="1">
    <citation type="submission" date="2022-01" db="EMBL/GenBank/DDBJ databases">
        <title>A chromosomal length assembly of Cordylochernes scorpioides.</title>
        <authorList>
            <person name="Zeh D."/>
            <person name="Zeh J."/>
        </authorList>
    </citation>
    <scope>NUCLEOTIDE SEQUENCE [LARGE SCALE GENOMIC DNA]</scope>
    <source>
        <strain evidence="9">IN4F17</strain>
        <tissue evidence="9">Whole Body</tissue>
    </source>
</reference>
<evidence type="ECO:0000256" key="5">
    <source>
        <dbReference type="ARBA" id="ARBA00022989"/>
    </source>
</evidence>
<evidence type="ECO:0000256" key="2">
    <source>
        <dbReference type="ARBA" id="ARBA00022448"/>
    </source>
</evidence>
<dbReference type="PANTHER" id="PTHR22950">
    <property type="entry name" value="AMINO ACID TRANSPORTER"/>
    <property type="match status" value="1"/>
</dbReference>
<dbReference type="Gene3D" id="1.20.1280.170">
    <property type="entry name" value="Exocyst complex component Exo70"/>
    <property type="match status" value="1"/>
</dbReference>
<dbReference type="PANTHER" id="PTHR22950:SF646">
    <property type="entry name" value="SODIUM-COUPLED NEUTRAL AMINO ACID TRANSPORTER 10-RELATED"/>
    <property type="match status" value="1"/>
</dbReference>
<comment type="subcellular location">
    <subcellularLocation>
        <location evidence="1">Membrane</location>
        <topology evidence="1">Multi-pass membrane protein</topology>
    </subcellularLocation>
</comment>
<keyword evidence="2" id="KW-0813">Transport</keyword>
<protein>
    <submittedName>
        <fullName evidence="9">SLC38A10</fullName>
    </submittedName>
</protein>
<evidence type="ECO:0000256" key="3">
    <source>
        <dbReference type="ARBA" id="ARBA00022692"/>
    </source>
</evidence>
<name>A0ABY6L9B6_9ARAC</name>
<feature type="transmembrane region" description="Helical" evidence="7">
    <location>
        <begin position="146"/>
        <end position="168"/>
    </location>
</feature>
<dbReference type="SUPFAM" id="SSF74788">
    <property type="entry name" value="Cullin repeat-like"/>
    <property type="match status" value="1"/>
</dbReference>
<feature type="transmembrane region" description="Helical" evidence="7">
    <location>
        <begin position="115"/>
        <end position="140"/>
    </location>
</feature>
<keyword evidence="5 7" id="KW-1133">Transmembrane helix</keyword>
<feature type="domain" description="Amino acid transporter transmembrane" evidence="8">
    <location>
        <begin position="143"/>
        <end position="294"/>
    </location>
</feature>
<accession>A0ABY6L9B6</accession>
<dbReference type="Pfam" id="PF01490">
    <property type="entry name" value="Aa_trans"/>
    <property type="match status" value="1"/>
</dbReference>
<feature type="transmembrane region" description="Helical" evidence="7">
    <location>
        <begin position="193"/>
        <end position="214"/>
    </location>
</feature>
<dbReference type="Proteomes" id="UP001235939">
    <property type="component" value="Chromosome 14"/>
</dbReference>
<dbReference type="InterPro" id="IPR013057">
    <property type="entry name" value="AA_transpt_TM"/>
</dbReference>
<organism evidence="9 10">
    <name type="scientific">Cordylochernes scorpioides</name>
    <dbReference type="NCBI Taxonomy" id="51811"/>
    <lineage>
        <taxon>Eukaryota</taxon>
        <taxon>Metazoa</taxon>
        <taxon>Ecdysozoa</taxon>
        <taxon>Arthropoda</taxon>
        <taxon>Chelicerata</taxon>
        <taxon>Arachnida</taxon>
        <taxon>Pseudoscorpiones</taxon>
        <taxon>Cheliferoidea</taxon>
        <taxon>Chernetidae</taxon>
        <taxon>Cordylochernes</taxon>
    </lineage>
</organism>
<dbReference type="EMBL" id="CP092876">
    <property type="protein sequence ID" value="UYV76340.1"/>
    <property type="molecule type" value="Genomic_DNA"/>
</dbReference>
<evidence type="ECO:0000313" key="10">
    <source>
        <dbReference type="Proteomes" id="UP001235939"/>
    </source>
</evidence>
<proteinExistence type="predicted"/>
<feature type="transmembrane region" description="Helical" evidence="7">
    <location>
        <begin position="234"/>
        <end position="253"/>
    </location>
</feature>
<dbReference type="InterPro" id="IPR016159">
    <property type="entry name" value="Cullin_repeat-like_dom_sf"/>
</dbReference>
<evidence type="ECO:0000256" key="4">
    <source>
        <dbReference type="ARBA" id="ARBA00022970"/>
    </source>
</evidence>
<evidence type="ECO:0000256" key="1">
    <source>
        <dbReference type="ARBA" id="ARBA00004141"/>
    </source>
</evidence>
<keyword evidence="4" id="KW-0029">Amino-acid transport</keyword>
<keyword evidence="10" id="KW-1185">Reference proteome</keyword>
<evidence type="ECO:0000256" key="7">
    <source>
        <dbReference type="SAM" id="Phobius"/>
    </source>
</evidence>
<evidence type="ECO:0000313" key="9">
    <source>
        <dbReference type="EMBL" id="UYV76340.1"/>
    </source>
</evidence>
<evidence type="ECO:0000256" key="6">
    <source>
        <dbReference type="ARBA" id="ARBA00023136"/>
    </source>
</evidence>
<evidence type="ECO:0000259" key="8">
    <source>
        <dbReference type="Pfam" id="PF01490"/>
    </source>
</evidence>
<feature type="transmembrane region" description="Helical" evidence="7">
    <location>
        <begin position="265"/>
        <end position="286"/>
    </location>
</feature>
<keyword evidence="3 7" id="KW-0812">Transmembrane</keyword>
<sequence length="317" mass="35206">MNRLSDALKFFSKNNPNSPENENLTSLFEAGTTALSKEFRNLLTRYSKPVPPILILDALNVEDEEEEKIPIEQLPANGIADLITIANWLRLNKNDDFVTVYSTIRASTLQSSIKGAIVIILIYMLKATQFNCVVSHLWFLRWQCGIALSLVVILASGLVTRVACHLLLKSAIMARRRNYEFLAFHSYGPTGKLIVELGVIGFLLGVSIAFFVVVGDLGPALAADFFMIENTPSLRAELLIILGLLVALPLGMLRKVQSLESLSAVSLVFYGLLILKSFLEAAPHLASGRWWNEVEWWRPQGFLPCLPIFSLALSCQT</sequence>
<gene>
    <name evidence="9" type="ORF">LAZ67_14000095</name>
</gene>